<reference evidence="1 2" key="1">
    <citation type="journal article" date="2014" name="Genome Announc.">
        <title>Draft Genome Sequences of Three Strains of Bacteroides pyogenes Isolated from a Cat and Swine.</title>
        <authorList>
            <person name="Sakamoto M."/>
            <person name="Oshima K."/>
            <person name="Suda W."/>
            <person name="Kitamura K."/>
            <person name="Iida T."/>
            <person name="Hattori M."/>
            <person name="Ohkuma M."/>
        </authorList>
    </citation>
    <scope>NUCLEOTIDE SEQUENCE [LARGE SCALE GENOMIC DNA]</scope>
    <source>
        <strain evidence="1 2">JCM 6292</strain>
    </source>
</reference>
<gene>
    <name evidence="1" type="ORF">JCM6292_1978</name>
</gene>
<name>W4P783_9BACE</name>
<dbReference type="AlphaFoldDB" id="W4P783"/>
<accession>W4P783</accession>
<organism evidence="1 2">
    <name type="scientific">Bacteroides pyogenes JCM 6292</name>
    <dbReference type="NCBI Taxonomy" id="1235809"/>
    <lineage>
        <taxon>Bacteria</taxon>
        <taxon>Pseudomonadati</taxon>
        <taxon>Bacteroidota</taxon>
        <taxon>Bacteroidia</taxon>
        <taxon>Bacteroidales</taxon>
        <taxon>Bacteroidaceae</taxon>
        <taxon>Bacteroides</taxon>
    </lineage>
</organism>
<dbReference type="EMBL" id="BAIQ01000020">
    <property type="protein sequence ID" value="GAE15666.1"/>
    <property type="molecule type" value="Genomic_DNA"/>
</dbReference>
<sequence length="282" mass="32449">MLFNGIIMWKQKMKICSINLMSYSVFFVIMAMLSVCSRLYGQENRVLSLERTKLTVPDIDTTKLSISEYGKPFLSLHFDAIPKMPEMFLDFRHDYTLSFPVDRSSLHKGEYGVGGIIHRFDKVDIWGRGRQENIVGVGVSNYAEVKTVYAPNDNWKLGVGIYAHKLSIPRSNSNTFGIGTDISYQFHSQASLHLFGTYYRTYFPGVEPMKKLDGYHYGSYLSLELAERWAIDVGMRSYDNNWSHQQWNVPIIRPSYKHSGSEINADFGGMFQQILKGLFFNH</sequence>
<comment type="caution">
    <text evidence="1">The sequence shown here is derived from an EMBL/GenBank/DDBJ whole genome shotgun (WGS) entry which is preliminary data.</text>
</comment>
<protein>
    <submittedName>
        <fullName evidence="1">Uncharacterized protein</fullName>
    </submittedName>
</protein>
<proteinExistence type="predicted"/>
<evidence type="ECO:0000313" key="1">
    <source>
        <dbReference type="EMBL" id="GAE15666.1"/>
    </source>
</evidence>
<evidence type="ECO:0000313" key="2">
    <source>
        <dbReference type="Proteomes" id="UP000018861"/>
    </source>
</evidence>
<dbReference type="Proteomes" id="UP000018861">
    <property type="component" value="Unassembled WGS sequence"/>
</dbReference>